<proteinExistence type="predicted"/>
<dbReference type="Proteomes" id="UP000597886">
    <property type="component" value="Unassembled WGS sequence"/>
</dbReference>
<gene>
    <name evidence="1" type="ORF">GS634_08760</name>
</gene>
<evidence type="ECO:0000313" key="1">
    <source>
        <dbReference type="EMBL" id="NOE18212.1"/>
    </source>
</evidence>
<protein>
    <submittedName>
        <fullName evidence="1">Uncharacterized protein</fullName>
    </submittedName>
</protein>
<name>A0AA90YSW5_9RHOB</name>
<comment type="caution">
    <text evidence="1">The sequence shown here is derived from an EMBL/GenBank/DDBJ whole genome shotgun (WGS) entry which is preliminary data.</text>
</comment>
<dbReference type="RefSeq" id="WP_171329609.1">
    <property type="nucleotide sequence ID" value="NZ_WVRA01000002.1"/>
</dbReference>
<reference evidence="1" key="1">
    <citation type="submission" date="2019-12" db="EMBL/GenBank/DDBJ databases">
        <title>Ruegeria JWLKs population differentiation of coral mucus and skeleton niches.</title>
        <authorList>
            <person name="Luo D."/>
        </authorList>
    </citation>
    <scope>NUCLEOTIDE SEQUENCE</scope>
    <source>
        <strain evidence="1">HKCCD6181</strain>
    </source>
</reference>
<evidence type="ECO:0000313" key="2">
    <source>
        <dbReference type="Proteomes" id="UP000597886"/>
    </source>
</evidence>
<dbReference type="AlphaFoldDB" id="A0AA90YSW5"/>
<dbReference type="EMBL" id="WVRA01000002">
    <property type="protein sequence ID" value="NOE18212.1"/>
    <property type="molecule type" value="Genomic_DNA"/>
</dbReference>
<sequence>MNFQISTNGAGVIPSRQASNELDCETAALLRAAFRPIFASAASWGNLTDILKDKGYRLVFRQGRLCITDRTTDARVCGLRFLGLEFRDLVNRLGRPIVVARGDGANGDILATRPTADQD</sequence>
<accession>A0AA90YSW5</accession>
<organism evidence="1 2">
    <name type="scientific">Ruegeria atlantica</name>
    <dbReference type="NCBI Taxonomy" id="81569"/>
    <lineage>
        <taxon>Bacteria</taxon>
        <taxon>Pseudomonadati</taxon>
        <taxon>Pseudomonadota</taxon>
        <taxon>Alphaproteobacteria</taxon>
        <taxon>Rhodobacterales</taxon>
        <taxon>Roseobacteraceae</taxon>
        <taxon>Ruegeria</taxon>
    </lineage>
</organism>